<keyword evidence="4" id="KW-1185">Reference proteome</keyword>
<dbReference type="PANTHER" id="PTHR34853:SF5">
    <property type="entry name" value="LIP-DOMAIN-CONTAINING PROTEIN-RELATED"/>
    <property type="match status" value="1"/>
</dbReference>
<dbReference type="PANTHER" id="PTHR34853">
    <property type="match status" value="1"/>
</dbReference>
<feature type="signal peptide" evidence="2">
    <location>
        <begin position="1"/>
        <end position="19"/>
    </location>
</feature>
<evidence type="ECO:0008006" key="5">
    <source>
        <dbReference type="Google" id="ProtNLM"/>
    </source>
</evidence>
<proteinExistence type="inferred from homology"/>
<comment type="similarity">
    <text evidence="2">Belongs to the AB hydrolase superfamily. Lipase family.</text>
</comment>
<keyword evidence="1" id="KW-0378">Hydrolase</keyword>
<sequence length="452" mass="48041">MVSLRSMLIACVALPQALAAVLPSSMPTERRATTPANDPFYRPPSGFESQAAGTVLKERRIIASFFGLLPDPVDARQLLYRSTALDGSAIATVTTIFKPLFAKKDRVVIFNTAYDSSATKCNPSYQYQLGGSQEDLILQTEFLVLQAYLLSGYTVASSDYEGPEAAWTAGRLSGHGVLDSMRAVRNYSPKLGLVKNPMMVNVGYSGGAIAAGWAASLQPSYAPELNVKAWIMGGTPVNLTSTLVNIDGTAAAGLLPGAIAGLLKPTAYGKQLGPVFASIATPYGHAVVNDGNTQCAPANALKYPGLKFLSTKVQSLGPGLVYHPVLAPILTENTMALNKDETPTAPVMMYHASDDELIPYDGAVKTGKTWCDNGATVRFSTYKAGGHLTTEVVALVEAIQFTGDAFDGTLSTKCQSFTRLNDKLNPFALGLQLEPILFALGTLLVKLAKLYQ</sequence>
<protein>
    <recommendedName>
        <fullName evidence="5">Lipase, secreted</fullName>
    </recommendedName>
</protein>
<dbReference type="Pfam" id="PF03583">
    <property type="entry name" value="LIP"/>
    <property type="match status" value="1"/>
</dbReference>
<evidence type="ECO:0000313" key="3">
    <source>
        <dbReference type="EMBL" id="CEJ81490.1"/>
    </source>
</evidence>
<reference evidence="3 4" key="1">
    <citation type="journal article" date="2015" name="Genome Announc.">
        <title>Draft Genome Sequence and Gene Annotation of the Entomopathogenic Fungus Verticillium hemipterigenum.</title>
        <authorList>
            <person name="Horn F."/>
            <person name="Habel A."/>
            <person name="Scharf D.H."/>
            <person name="Dworschak J."/>
            <person name="Brakhage A.A."/>
            <person name="Guthke R."/>
            <person name="Hertweck C."/>
            <person name="Linde J."/>
        </authorList>
    </citation>
    <scope>NUCLEOTIDE SEQUENCE [LARGE SCALE GENOMIC DNA]</scope>
</reference>
<organism evidence="3 4">
    <name type="scientific">[Torrubiella] hemipterigena</name>
    <dbReference type="NCBI Taxonomy" id="1531966"/>
    <lineage>
        <taxon>Eukaryota</taxon>
        <taxon>Fungi</taxon>
        <taxon>Dikarya</taxon>
        <taxon>Ascomycota</taxon>
        <taxon>Pezizomycotina</taxon>
        <taxon>Sordariomycetes</taxon>
        <taxon>Hypocreomycetidae</taxon>
        <taxon>Hypocreales</taxon>
        <taxon>Clavicipitaceae</taxon>
        <taxon>Clavicipitaceae incertae sedis</taxon>
        <taxon>'Torrubiella' clade</taxon>
    </lineage>
</organism>
<dbReference type="OrthoDB" id="2373480at2759"/>
<evidence type="ECO:0000256" key="1">
    <source>
        <dbReference type="ARBA" id="ARBA00022801"/>
    </source>
</evidence>
<dbReference type="Gene3D" id="3.40.50.1820">
    <property type="entry name" value="alpha/beta hydrolase"/>
    <property type="match status" value="1"/>
</dbReference>
<dbReference type="AlphaFoldDB" id="A0A0A1T5U4"/>
<dbReference type="HOGENOM" id="CLU_029538_5_0_1"/>
<dbReference type="InterPro" id="IPR029058">
    <property type="entry name" value="AB_hydrolase_fold"/>
</dbReference>
<dbReference type="GO" id="GO:0004806">
    <property type="term" value="F:triacylglycerol lipase activity"/>
    <property type="evidence" value="ECO:0007669"/>
    <property type="project" value="UniProtKB-UniRule"/>
</dbReference>
<dbReference type="EMBL" id="CDHN01000001">
    <property type="protein sequence ID" value="CEJ81490.1"/>
    <property type="molecule type" value="Genomic_DNA"/>
</dbReference>
<accession>A0A0A1T5U4</accession>
<dbReference type="Proteomes" id="UP000039046">
    <property type="component" value="Unassembled WGS sequence"/>
</dbReference>
<gene>
    <name evidence="3" type="ORF">VHEMI01612</name>
</gene>
<feature type="chain" id="PRO_5013434415" description="Lipase, secreted" evidence="2">
    <location>
        <begin position="20"/>
        <end position="452"/>
    </location>
</feature>
<keyword evidence="2" id="KW-0732">Signal</keyword>
<dbReference type="PIRSF" id="PIRSF029171">
    <property type="entry name" value="Esterase_LipA"/>
    <property type="match status" value="1"/>
</dbReference>
<dbReference type="SUPFAM" id="SSF53474">
    <property type="entry name" value="alpha/beta-Hydrolases"/>
    <property type="match status" value="1"/>
</dbReference>
<dbReference type="InterPro" id="IPR005152">
    <property type="entry name" value="Lipase_secreted"/>
</dbReference>
<dbReference type="GO" id="GO:0016042">
    <property type="term" value="P:lipid catabolic process"/>
    <property type="evidence" value="ECO:0007669"/>
    <property type="project" value="UniProtKB-UniRule"/>
</dbReference>
<dbReference type="Gene3D" id="1.10.260.130">
    <property type="match status" value="1"/>
</dbReference>
<name>A0A0A1T5U4_9HYPO</name>
<evidence type="ECO:0000313" key="4">
    <source>
        <dbReference type="Proteomes" id="UP000039046"/>
    </source>
</evidence>
<evidence type="ECO:0000256" key="2">
    <source>
        <dbReference type="PIRNR" id="PIRNR029171"/>
    </source>
</evidence>